<dbReference type="PANTHER" id="PTHR43312:SF1">
    <property type="entry name" value="NADP-DEPENDENT OXIDOREDUCTASE DOMAIN-CONTAINING PROTEIN"/>
    <property type="match status" value="1"/>
</dbReference>
<evidence type="ECO:0000313" key="2">
    <source>
        <dbReference type="EMBL" id="VIP02687.1"/>
    </source>
</evidence>
<protein>
    <recommendedName>
        <fullName evidence="1">NADP-dependent oxidoreductase domain-containing protein</fullName>
    </recommendedName>
</protein>
<dbReference type="InterPro" id="IPR023210">
    <property type="entry name" value="NADP_OxRdtase_dom"/>
</dbReference>
<evidence type="ECO:0000313" key="3">
    <source>
        <dbReference type="Proteomes" id="UP000464378"/>
    </source>
</evidence>
<accession>A0A6C2YMT7</accession>
<gene>
    <name evidence="2" type="ORF">GMBLW1_12730</name>
</gene>
<dbReference type="EMBL" id="LR586016">
    <property type="protein sequence ID" value="VIP02687.1"/>
    <property type="molecule type" value="Genomic_DNA"/>
</dbReference>
<dbReference type="Pfam" id="PF00248">
    <property type="entry name" value="Aldo_ket_red"/>
    <property type="match status" value="1"/>
</dbReference>
<dbReference type="CDD" id="cd19086">
    <property type="entry name" value="AKR_AKR11C1"/>
    <property type="match status" value="1"/>
</dbReference>
<sequence length="323" mass="36616">MRTRSFGRLGWQVSEVGYGMWGLAGWSQRDDEETQRALQEAVDLGCTFFDTALAYGDGISEQMLGSLVRANPGRGLIVASKIPPKNRQWPSRRGTPIAEVFPADYIRQSVEASLTHLGMSSMDLIQFHVWEEAWATDPNWQKTIEQLKQEGLIRGVGLSLNRWEPENGIQTLRTGLIDAVQVIYNIFDQAPEDNLFPICDELQVAVIARVPFDEGSLTGTLTKNSCWPEGDWRNSYFVKENLEATVDRVEQLRPELPESMSMPEMALRFILSHRTVSTVIPGMRKRNHVQANLAASEHGPLSEELLGRLRLHRWDRQPTSWSQ</sequence>
<keyword evidence="3" id="KW-1185">Reference proteome</keyword>
<dbReference type="PANTHER" id="PTHR43312">
    <property type="entry name" value="D-THREO-ALDOSE 1-DEHYDROGENASE"/>
    <property type="match status" value="1"/>
</dbReference>
<dbReference type="SUPFAM" id="SSF51430">
    <property type="entry name" value="NAD(P)-linked oxidoreductase"/>
    <property type="match status" value="1"/>
</dbReference>
<proteinExistence type="predicted"/>
<dbReference type="EMBL" id="LR593887">
    <property type="protein sequence ID" value="VTS02150.1"/>
    <property type="molecule type" value="Genomic_DNA"/>
</dbReference>
<dbReference type="KEGG" id="tim:GMBLW1_12730"/>
<dbReference type="RefSeq" id="WP_162657835.1">
    <property type="nucleotide sequence ID" value="NZ_LR593887.1"/>
</dbReference>
<evidence type="ECO:0000259" key="1">
    <source>
        <dbReference type="Pfam" id="PF00248"/>
    </source>
</evidence>
<dbReference type="Proteomes" id="UP000464378">
    <property type="component" value="Chromosome"/>
</dbReference>
<dbReference type="InterPro" id="IPR036812">
    <property type="entry name" value="NAD(P)_OxRdtase_dom_sf"/>
</dbReference>
<dbReference type="AlphaFoldDB" id="A0A6C2YMT7"/>
<organism evidence="2">
    <name type="scientific">Tuwongella immobilis</name>
    <dbReference type="NCBI Taxonomy" id="692036"/>
    <lineage>
        <taxon>Bacteria</taxon>
        <taxon>Pseudomonadati</taxon>
        <taxon>Planctomycetota</taxon>
        <taxon>Planctomycetia</taxon>
        <taxon>Gemmatales</taxon>
        <taxon>Gemmataceae</taxon>
        <taxon>Tuwongella</taxon>
    </lineage>
</organism>
<dbReference type="InParanoid" id="A0A6C2YMT7"/>
<reference evidence="2" key="1">
    <citation type="submission" date="2019-04" db="EMBL/GenBank/DDBJ databases">
        <authorList>
            <consortium name="Science for Life Laboratories"/>
        </authorList>
    </citation>
    <scope>NUCLEOTIDE SEQUENCE</scope>
    <source>
        <strain evidence="2">MBLW1</strain>
    </source>
</reference>
<feature type="domain" description="NADP-dependent oxidoreductase" evidence="1">
    <location>
        <begin position="16"/>
        <end position="309"/>
    </location>
</feature>
<dbReference type="InterPro" id="IPR053135">
    <property type="entry name" value="AKR2_Oxidoreductase"/>
</dbReference>
<name>A0A6C2YMT7_9BACT</name>
<dbReference type="Gene3D" id="3.20.20.100">
    <property type="entry name" value="NADP-dependent oxidoreductase domain"/>
    <property type="match status" value="1"/>
</dbReference>